<evidence type="ECO:0000256" key="16">
    <source>
        <dbReference type="PROSITE-ProRule" id="PRU00289"/>
    </source>
</evidence>
<feature type="compositionally biased region" description="Low complexity" evidence="17">
    <location>
        <begin position="73"/>
        <end position="108"/>
    </location>
</feature>
<evidence type="ECO:0000256" key="9">
    <source>
        <dbReference type="ARBA" id="ARBA00022840"/>
    </source>
</evidence>
<name>A0A512DPV1_9PROT</name>
<comment type="similarity">
    <text evidence="2">Belongs to the FtsK/SpoIIIE/SftA family.</text>
</comment>
<keyword evidence="7 16" id="KW-0547">Nucleotide-binding</keyword>
<organism evidence="20 21">
    <name type="scientific">Skermanella aerolata</name>
    <dbReference type="NCBI Taxonomy" id="393310"/>
    <lineage>
        <taxon>Bacteria</taxon>
        <taxon>Pseudomonadati</taxon>
        <taxon>Pseudomonadota</taxon>
        <taxon>Alphaproteobacteria</taxon>
        <taxon>Rhodospirillales</taxon>
        <taxon>Azospirillaceae</taxon>
        <taxon>Skermanella</taxon>
    </lineage>
</organism>
<dbReference type="Pfam" id="PF01580">
    <property type="entry name" value="FtsK_SpoIIIE"/>
    <property type="match status" value="1"/>
</dbReference>
<evidence type="ECO:0000256" key="10">
    <source>
        <dbReference type="ARBA" id="ARBA00022989"/>
    </source>
</evidence>
<evidence type="ECO:0000256" key="1">
    <source>
        <dbReference type="ARBA" id="ARBA00004651"/>
    </source>
</evidence>
<feature type="region of interest" description="Disordered" evidence="17">
    <location>
        <begin position="864"/>
        <end position="889"/>
    </location>
</feature>
<feature type="compositionally biased region" description="Pro residues" evidence="17">
    <location>
        <begin position="421"/>
        <end position="431"/>
    </location>
</feature>
<dbReference type="EMBL" id="BJYZ01000011">
    <property type="protein sequence ID" value="GEO38501.1"/>
    <property type="molecule type" value="Genomic_DNA"/>
</dbReference>
<dbReference type="Gene3D" id="1.10.10.10">
    <property type="entry name" value="Winged helix-like DNA-binding domain superfamily/Winged helix DNA-binding domain"/>
    <property type="match status" value="1"/>
</dbReference>
<dbReference type="SUPFAM" id="SSF52540">
    <property type="entry name" value="P-loop containing nucleoside triphosphate hydrolases"/>
    <property type="match status" value="1"/>
</dbReference>
<dbReference type="Gene3D" id="3.40.50.300">
    <property type="entry name" value="P-loop containing nucleotide triphosphate hydrolases"/>
    <property type="match status" value="1"/>
</dbReference>
<dbReference type="GO" id="GO:0051301">
    <property type="term" value="P:cell division"/>
    <property type="evidence" value="ECO:0007669"/>
    <property type="project" value="UniProtKB-KW"/>
</dbReference>
<evidence type="ECO:0000256" key="6">
    <source>
        <dbReference type="ARBA" id="ARBA00022692"/>
    </source>
</evidence>
<dbReference type="Pfam" id="PF17854">
    <property type="entry name" value="FtsK_alpha"/>
    <property type="match status" value="1"/>
</dbReference>
<evidence type="ECO:0000256" key="4">
    <source>
        <dbReference type="ARBA" id="ARBA00022475"/>
    </source>
</evidence>
<feature type="transmembrane region" description="Helical" evidence="18">
    <location>
        <begin position="213"/>
        <end position="232"/>
    </location>
</feature>
<comment type="function">
    <text evidence="14">Essential cell division protein that coordinates cell division and chromosome segregation. The N-terminus is involved in assembly of the cell-division machinery. The C-terminus functions as a DNA motor that moves dsDNA in an ATP-dependent manner towards the dif recombination site, which is located within the replication terminus region. Translocation stops specifically at Xer-dif sites, where FtsK interacts with the Xer recombinase, allowing activation of chromosome unlinking by recombination. FtsK orienting polar sequences (KOPS) guide the direction of DNA translocation. FtsK can remove proteins from DNA as it translocates, but translocation stops specifically at XerCD-dif site, thereby preventing removal of XerC and XerD from dif.</text>
</comment>
<feature type="transmembrane region" description="Helical" evidence="18">
    <location>
        <begin position="182"/>
        <end position="201"/>
    </location>
</feature>
<sequence>MPPLSRKPVPASPRSSKSDPKPVPRPKPDPKTDTKPAKTKQTTTKQTQTKQTQTKQTAPDTARSRATRQKSKASMATRTAASNTTSGSSGRTAAQPGGRPAGRAAPRAAKAPLLPPALRDFIKLRAVEVTGLILASIGLLLILVLLTYERGDPSWNTAVNPEANPKIANILGLPGAYVADLLMQWVGVASYLLGGIVMAWGLRIMSHRGLSRLPLRVFLAMVGVLLASIFFAEVPAFPGWQLTHGHLGGTAGAILLAALSKLTGGLLDILDRSLLAMIAGGISAVSVVGALDLSLRDWRDGARGVGWAVGAAGRGAREAGGMAGEAARGASDMIRGAPRFGGITEFIRSRWGADDTDEPAPVQPRARAGRSAERRDPVLGGQDAKAPGGRTVTVADPDDGDDGADEAGREKIRNVSVVAPAPKPVASPSPSPRGKAAEPMLDLHNPTDYELPPLDLLQLPDPSAKPSMLDEDALQQNAVMLEGVLADFGVRGEIQKVHPGPVVTLYELEPAPGTKSSRVIGLADDIARSMSAVSVRVAVVPGRNVIGIELPNARREVVLLRELLSAETYERSAAKLALVLGKDIGGAPVIADLARFPHLLVAGTTGSGKSVAINTMILSLLYRLPPDKCRFIMIDPKMLELSIYEGIPHLLTPVVTDPKKAVVALKWTVREMENRYRAMSKLGVRNIEGYNARLREARKNAEVLTRRVQTGFDPDTGKPIFEDQPIDLTELPYIVVVVDEMADLMLVAGKDIEAAIQRLAQMARAAGIHLIMATQRPSVDVITGTIKANFPTRISFQVTSKIDSRTILGEQGAEQLLGQGDMLYMAGGGRITRVHGPFVRDDEVEKVVGYLRTQGEPNYMESITEDEEEFPGGGYGDDEGGGGGRPGSGDELYDKAVALVLRERKCSTSFVQRHLQIGYNKAAKLVEKMEQEGVVSQANHVGKREVLGRSDEMDDQ</sequence>
<keyword evidence="13" id="KW-0131">Cell cycle</keyword>
<feature type="domain" description="FtsK" evidence="19">
    <location>
        <begin position="586"/>
        <end position="805"/>
    </location>
</feature>
<protein>
    <recommendedName>
        <fullName evidence="3">DNA translocase FtsK</fullName>
    </recommendedName>
</protein>
<dbReference type="PANTHER" id="PTHR22683:SF41">
    <property type="entry name" value="DNA TRANSLOCASE FTSK"/>
    <property type="match status" value="1"/>
</dbReference>
<dbReference type="InterPro" id="IPR036388">
    <property type="entry name" value="WH-like_DNA-bd_sf"/>
</dbReference>
<evidence type="ECO:0000313" key="20">
    <source>
        <dbReference type="EMBL" id="GEO38501.1"/>
    </source>
</evidence>
<evidence type="ECO:0000256" key="5">
    <source>
        <dbReference type="ARBA" id="ARBA00022618"/>
    </source>
</evidence>
<dbReference type="InterPro" id="IPR036390">
    <property type="entry name" value="WH_DNA-bd_sf"/>
</dbReference>
<dbReference type="PANTHER" id="PTHR22683">
    <property type="entry name" value="SPORULATION PROTEIN RELATED"/>
    <property type="match status" value="1"/>
</dbReference>
<dbReference type="Proteomes" id="UP000321523">
    <property type="component" value="Unassembled WGS sequence"/>
</dbReference>
<dbReference type="GO" id="GO:0005524">
    <property type="term" value="F:ATP binding"/>
    <property type="evidence" value="ECO:0007669"/>
    <property type="project" value="UniProtKB-UniRule"/>
</dbReference>
<feature type="binding site" evidence="16">
    <location>
        <begin position="603"/>
        <end position="610"/>
    </location>
    <ligand>
        <name>ATP</name>
        <dbReference type="ChEBI" id="CHEBI:30616"/>
    </ligand>
</feature>
<evidence type="ECO:0000256" key="12">
    <source>
        <dbReference type="ARBA" id="ARBA00023136"/>
    </source>
</evidence>
<dbReference type="Pfam" id="PF09397">
    <property type="entry name" value="FtsK_gamma"/>
    <property type="match status" value="1"/>
</dbReference>
<dbReference type="InterPro" id="IPR025199">
    <property type="entry name" value="FtsK_4TM"/>
</dbReference>
<evidence type="ECO:0000256" key="14">
    <source>
        <dbReference type="ARBA" id="ARBA00024784"/>
    </source>
</evidence>
<evidence type="ECO:0000313" key="21">
    <source>
        <dbReference type="Proteomes" id="UP000321523"/>
    </source>
</evidence>
<dbReference type="InterPro" id="IPR002543">
    <property type="entry name" value="FtsK_dom"/>
</dbReference>
<evidence type="ECO:0000256" key="8">
    <source>
        <dbReference type="ARBA" id="ARBA00022829"/>
    </source>
</evidence>
<dbReference type="CDD" id="cd01127">
    <property type="entry name" value="TrwB_TraG_TraD_VirD4"/>
    <property type="match status" value="1"/>
</dbReference>
<dbReference type="Gene3D" id="3.30.980.40">
    <property type="match status" value="1"/>
</dbReference>
<dbReference type="GO" id="GO:0003677">
    <property type="term" value="F:DNA binding"/>
    <property type="evidence" value="ECO:0007669"/>
    <property type="project" value="UniProtKB-KW"/>
</dbReference>
<feature type="compositionally biased region" description="Acidic residues" evidence="17">
    <location>
        <begin position="396"/>
        <end position="405"/>
    </location>
</feature>
<feature type="transmembrane region" description="Helical" evidence="18">
    <location>
        <begin position="244"/>
        <end position="262"/>
    </location>
</feature>
<keyword evidence="10 18" id="KW-1133">Transmembrane helix</keyword>
<keyword evidence="8" id="KW-0159">Chromosome partition</keyword>
<dbReference type="InterPro" id="IPR018541">
    <property type="entry name" value="Ftsk_gamma"/>
</dbReference>
<evidence type="ECO:0000256" key="15">
    <source>
        <dbReference type="ARBA" id="ARBA00025923"/>
    </source>
</evidence>
<dbReference type="InterPro" id="IPR050206">
    <property type="entry name" value="FtsK/SpoIIIE/SftA"/>
</dbReference>
<evidence type="ECO:0000256" key="18">
    <source>
        <dbReference type="SAM" id="Phobius"/>
    </source>
</evidence>
<evidence type="ECO:0000259" key="19">
    <source>
        <dbReference type="PROSITE" id="PS50901"/>
    </source>
</evidence>
<accession>A0A512DPV1</accession>
<keyword evidence="11" id="KW-0238">DNA-binding</keyword>
<keyword evidence="4" id="KW-1003">Cell membrane</keyword>
<comment type="caution">
    <text evidence="20">The sequence shown here is derived from an EMBL/GenBank/DDBJ whole genome shotgun (WGS) entry which is preliminary data.</text>
</comment>
<feature type="transmembrane region" description="Helical" evidence="18">
    <location>
        <begin position="129"/>
        <end position="148"/>
    </location>
</feature>
<dbReference type="SMART" id="SM00843">
    <property type="entry name" value="Ftsk_gamma"/>
    <property type="match status" value="1"/>
</dbReference>
<evidence type="ECO:0000256" key="7">
    <source>
        <dbReference type="ARBA" id="ARBA00022741"/>
    </source>
</evidence>
<keyword evidence="12 18" id="KW-0472">Membrane</keyword>
<keyword evidence="6 18" id="KW-0812">Transmembrane</keyword>
<evidence type="ECO:0000256" key="3">
    <source>
        <dbReference type="ARBA" id="ARBA00020887"/>
    </source>
</evidence>
<dbReference type="InterPro" id="IPR027417">
    <property type="entry name" value="P-loop_NTPase"/>
</dbReference>
<feature type="compositionally biased region" description="Low complexity" evidence="17">
    <location>
        <begin position="39"/>
        <end position="61"/>
    </location>
</feature>
<dbReference type="SMART" id="SM00382">
    <property type="entry name" value="AAA"/>
    <property type="match status" value="1"/>
</dbReference>
<dbReference type="InterPro" id="IPR041027">
    <property type="entry name" value="FtsK_alpha"/>
</dbReference>
<keyword evidence="9 16" id="KW-0067">ATP-binding</keyword>
<dbReference type="Pfam" id="PF13491">
    <property type="entry name" value="FtsK_4TM"/>
    <property type="match status" value="1"/>
</dbReference>
<evidence type="ECO:0000256" key="13">
    <source>
        <dbReference type="ARBA" id="ARBA00023306"/>
    </source>
</evidence>
<dbReference type="AlphaFoldDB" id="A0A512DPV1"/>
<dbReference type="GO" id="GO:0005886">
    <property type="term" value="C:plasma membrane"/>
    <property type="evidence" value="ECO:0007669"/>
    <property type="project" value="UniProtKB-SubCell"/>
</dbReference>
<feature type="region of interest" description="Disordered" evidence="17">
    <location>
        <begin position="932"/>
        <end position="956"/>
    </location>
</feature>
<gene>
    <name evidence="20" type="ORF">SAE02_26490</name>
</gene>
<feature type="region of interest" description="Disordered" evidence="17">
    <location>
        <begin position="1"/>
        <end position="108"/>
    </location>
</feature>
<feature type="region of interest" description="Disordered" evidence="17">
    <location>
        <begin position="350"/>
        <end position="438"/>
    </location>
</feature>
<dbReference type="InterPro" id="IPR003593">
    <property type="entry name" value="AAA+_ATPase"/>
</dbReference>
<dbReference type="SUPFAM" id="SSF46785">
    <property type="entry name" value="Winged helix' DNA-binding domain"/>
    <property type="match status" value="1"/>
</dbReference>
<feature type="compositionally biased region" description="Basic and acidic residues" evidence="17">
    <location>
        <begin position="942"/>
        <end position="956"/>
    </location>
</feature>
<dbReference type="PROSITE" id="PS50901">
    <property type="entry name" value="FTSK"/>
    <property type="match status" value="1"/>
</dbReference>
<keyword evidence="5" id="KW-0132">Cell division</keyword>
<feature type="compositionally biased region" description="Acidic residues" evidence="17">
    <location>
        <begin position="864"/>
        <end position="880"/>
    </location>
</feature>
<evidence type="ECO:0000256" key="17">
    <source>
        <dbReference type="SAM" id="MobiDB-lite"/>
    </source>
</evidence>
<evidence type="ECO:0000256" key="11">
    <source>
        <dbReference type="ARBA" id="ARBA00023125"/>
    </source>
</evidence>
<dbReference type="GO" id="GO:0007059">
    <property type="term" value="P:chromosome segregation"/>
    <property type="evidence" value="ECO:0007669"/>
    <property type="project" value="UniProtKB-KW"/>
</dbReference>
<comment type="subunit">
    <text evidence="15">Homohexamer. Forms a ring that surrounds DNA.</text>
</comment>
<comment type="subcellular location">
    <subcellularLocation>
        <location evidence="1">Cell membrane</location>
        <topology evidence="1">Multi-pass membrane protein</topology>
    </subcellularLocation>
</comment>
<reference evidence="20 21" key="1">
    <citation type="submission" date="2019-07" db="EMBL/GenBank/DDBJ databases">
        <title>Whole genome shotgun sequence of Skermanella aerolata NBRC 106429.</title>
        <authorList>
            <person name="Hosoyama A."/>
            <person name="Uohara A."/>
            <person name="Ohji S."/>
            <person name="Ichikawa N."/>
        </authorList>
    </citation>
    <scope>NUCLEOTIDE SEQUENCE [LARGE SCALE GENOMIC DNA]</scope>
    <source>
        <strain evidence="20 21">NBRC 106429</strain>
    </source>
</reference>
<feature type="transmembrane region" description="Helical" evidence="18">
    <location>
        <begin position="274"/>
        <end position="295"/>
    </location>
</feature>
<proteinExistence type="inferred from homology"/>
<evidence type="ECO:0000256" key="2">
    <source>
        <dbReference type="ARBA" id="ARBA00006474"/>
    </source>
</evidence>
<feature type="compositionally biased region" description="Basic and acidic residues" evidence="17">
    <location>
        <begin position="16"/>
        <end position="36"/>
    </location>
</feature>
<keyword evidence="21" id="KW-1185">Reference proteome</keyword>